<name>A0A8J6TE36_9BACT</name>
<proteinExistence type="predicted"/>
<dbReference type="EMBL" id="JACNLK010000049">
    <property type="protein sequence ID" value="MBC8208704.1"/>
    <property type="molecule type" value="Genomic_DNA"/>
</dbReference>
<reference evidence="2 3" key="1">
    <citation type="submission" date="2020-08" db="EMBL/GenBank/DDBJ databases">
        <title>Bridging the membrane lipid divide: bacteria of the FCB group superphylum have the potential to synthesize archaeal ether lipids.</title>
        <authorList>
            <person name="Villanueva L."/>
            <person name="Von Meijenfeldt F.A.B."/>
            <person name="Westbye A.B."/>
            <person name="Yadav S."/>
            <person name="Hopmans E.C."/>
            <person name="Dutilh B.E."/>
            <person name="Sinninghe Damste J.S."/>
        </authorList>
    </citation>
    <scope>NUCLEOTIDE SEQUENCE [LARGE SCALE GENOMIC DNA]</scope>
    <source>
        <strain evidence="2">NIOZ-UU81</strain>
    </source>
</reference>
<keyword evidence="1" id="KW-0812">Transmembrane</keyword>
<dbReference type="AlphaFoldDB" id="A0A8J6TE36"/>
<accession>A0A8J6TE36</accession>
<gene>
    <name evidence="2" type="ORF">H8E79_06010</name>
</gene>
<evidence type="ECO:0000313" key="3">
    <source>
        <dbReference type="Proteomes" id="UP000599024"/>
    </source>
</evidence>
<keyword evidence="1" id="KW-1133">Transmembrane helix</keyword>
<comment type="caution">
    <text evidence="2">The sequence shown here is derived from an EMBL/GenBank/DDBJ whole genome shotgun (WGS) entry which is preliminary data.</text>
</comment>
<evidence type="ECO:0000313" key="2">
    <source>
        <dbReference type="EMBL" id="MBC8208704.1"/>
    </source>
</evidence>
<feature type="transmembrane region" description="Helical" evidence="1">
    <location>
        <begin position="160"/>
        <end position="181"/>
    </location>
</feature>
<sequence>MDSLKRLLNIAIITVAILLAGIILLGLRQQQLGRDHNQIIAESEVILFQFSTLREEITSGLIDGNWKQVATSADDIQEILQNLNRLFENPLIPGEYKLAIAGKIDLSQLAVTARALPEAPDKSQNGHILQEQLRGIAEQLMQFDRIIVSQLKTRVVDFQGLYITILGLIIALISLTLVTVYRRVILPLVILGEQADAPVHFTGPLPVPPKACREIRNFIELINTRLGSEPATDDKHFRQLLHEHDEHHNTLINNSTNALNGIINVTQLLSDSFHGQELTIDQQKLLDQIIKNGERMAALLKRP</sequence>
<organism evidence="2 3">
    <name type="scientific">Candidatus Desulfatifera sulfidica</name>
    <dbReference type="NCBI Taxonomy" id="2841691"/>
    <lineage>
        <taxon>Bacteria</taxon>
        <taxon>Pseudomonadati</taxon>
        <taxon>Thermodesulfobacteriota</taxon>
        <taxon>Desulfobulbia</taxon>
        <taxon>Desulfobulbales</taxon>
        <taxon>Desulfobulbaceae</taxon>
        <taxon>Candidatus Desulfatifera</taxon>
    </lineage>
</organism>
<feature type="transmembrane region" description="Helical" evidence="1">
    <location>
        <begin position="6"/>
        <end position="27"/>
    </location>
</feature>
<keyword evidence="1" id="KW-0472">Membrane</keyword>
<evidence type="ECO:0000256" key="1">
    <source>
        <dbReference type="SAM" id="Phobius"/>
    </source>
</evidence>
<dbReference type="Proteomes" id="UP000599024">
    <property type="component" value="Unassembled WGS sequence"/>
</dbReference>
<protein>
    <submittedName>
        <fullName evidence="2">Uncharacterized protein</fullName>
    </submittedName>
</protein>